<dbReference type="OrthoDB" id="6105476at2759"/>
<dbReference type="InterPro" id="IPR050328">
    <property type="entry name" value="Dev_Immune_Receptor"/>
</dbReference>
<sequence>MLASGHFPKLDFTPCAVVNVTVDCSSLSLTDIQPSWFPSYTEVLLFNNNKLKVMPNYTFSHLQHLKILNLSKNDIQEIEIDAFHGLGELENLQLYQNKFCFYDSVKLGRIFQHTPSLTELNIIQNTDCDNVTNSFLTKLTKLRRLEIRYNSERLYLGPEFTRLRDLKYLKIVGDAQIIDNLTFVYVGNLTGLELCIMNSLNSISSDAFQPLMNLKSLRIIDISLNLSYVLSRLEPFPGRNMSEMTLDTISIDVHAERPREDGYLTRHNTQYLRNICVASLSLQNCRIYYITVDAVGGDQLETWNKCLVNLVISGNPLIGNIFALLKLVKLKQLKSVTMSDVFRSCVDYAQFPLHFEEHRLDSQSNGSISTAIENKEIPDHDVLNGLDKSTNVTCAKNHTASIDQRVQIGDSTHFYISENLRYINARRLVISSLVEDHFIVYGAHNVQYLDISDSGFKDFTGIVEGFTSL</sequence>
<dbReference type="EnsemblMetazoa" id="BGLB039185-RA">
    <property type="protein sequence ID" value="BGLB039185-PA"/>
    <property type="gene ID" value="BGLB039185"/>
</dbReference>
<dbReference type="VEuPathDB" id="VectorBase:BGLB039185"/>
<dbReference type="KEGG" id="bgt:106071599"/>
<dbReference type="PANTHER" id="PTHR24373">
    <property type="entry name" value="SLIT RELATED LEUCINE-RICH REPEAT NEURONAL PROTEIN"/>
    <property type="match status" value="1"/>
</dbReference>
<keyword evidence="2" id="KW-0732">Signal</keyword>
<dbReference type="SMART" id="SM00369">
    <property type="entry name" value="LRR_TYP"/>
    <property type="match status" value="2"/>
</dbReference>
<evidence type="ECO:0000313" key="4">
    <source>
        <dbReference type="EnsemblMetazoa" id="BGLB039185-PA"/>
    </source>
</evidence>
<dbReference type="Proteomes" id="UP000076420">
    <property type="component" value="Unassembled WGS sequence"/>
</dbReference>
<dbReference type="InterPro" id="IPR003591">
    <property type="entry name" value="Leu-rich_rpt_typical-subtyp"/>
</dbReference>
<dbReference type="Pfam" id="PF13855">
    <property type="entry name" value="LRR_8"/>
    <property type="match status" value="1"/>
</dbReference>
<reference evidence="4" key="1">
    <citation type="submission" date="2020-05" db="UniProtKB">
        <authorList>
            <consortium name="EnsemblMetazoa"/>
        </authorList>
    </citation>
    <scope>IDENTIFICATION</scope>
    <source>
        <strain evidence="4">BB02</strain>
    </source>
</reference>
<dbReference type="Pfam" id="PF13306">
    <property type="entry name" value="LRR_5"/>
    <property type="match status" value="1"/>
</dbReference>
<organism evidence="4 5">
    <name type="scientific">Biomphalaria glabrata</name>
    <name type="common">Bloodfluke planorb</name>
    <name type="synonym">Freshwater snail</name>
    <dbReference type="NCBI Taxonomy" id="6526"/>
    <lineage>
        <taxon>Eukaryota</taxon>
        <taxon>Metazoa</taxon>
        <taxon>Spiralia</taxon>
        <taxon>Lophotrochozoa</taxon>
        <taxon>Mollusca</taxon>
        <taxon>Gastropoda</taxon>
        <taxon>Heterobranchia</taxon>
        <taxon>Euthyneura</taxon>
        <taxon>Panpulmonata</taxon>
        <taxon>Hygrophila</taxon>
        <taxon>Lymnaeoidea</taxon>
        <taxon>Planorbidae</taxon>
        <taxon>Biomphalaria</taxon>
    </lineage>
</organism>
<dbReference type="GO" id="GO:0005615">
    <property type="term" value="C:extracellular space"/>
    <property type="evidence" value="ECO:0007669"/>
    <property type="project" value="TreeGrafter"/>
</dbReference>
<evidence type="ECO:0000256" key="3">
    <source>
        <dbReference type="ARBA" id="ARBA00022737"/>
    </source>
</evidence>
<dbReference type="GO" id="GO:0031012">
    <property type="term" value="C:extracellular matrix"/>
    <property type="evidence" value="ECO:0007669"/>
    <property type="project" value="TreeGrafter"/>
</dbReference>
<accession>A0A2C9M6M4</accession>
<dbReference type="AlphaFoldDB" id="A0A2C9M6M4"/>
<dbReference type="InterPro" id="IPR001611">
    <property type="entry name" value="Leu-rich_rpt"/>
</dbReference>
<keyword evidence="3" id="KW-0677">Repeat</keyword>
<evidence type="ECO:0000256" key="2">
    <source>
        <dbReference type="ARBA" id="ARBA00022729"/>
    </source>
</evidence>
<proteinExistence type="predicted"/>
<gene>
    <name evidence="4" type="primary">106071599</name>
</gene>
<dbReference type="PROSITE" id="PS51450">
    <property type="entry name" value="LRR"/>
    <property type="match status" value="1"/>
</dbReference>
<dbReference type="InterPro" id="IPR026906">
    <property type="entry name" value="LRR_5"/>
</dbReference>
<dbReference type="SUPFAM" id="SSF52047">
    <property type="entry name" value="RNI-like"/>
    <property type="match status" value="1"/>
</dbReference>
<evidence type="ECO:0000313" key="5">
    <source>
        <dbReference type="Proteomes" id="UP000076420"/>
    </source>
</evidence>
<name>A0A2C9M6M4_BIOGL</name>
<evidence type="ECO:0000256" key="1">
    <source>
        <dbReference type="ARBA" id="ARBA00022614"/>
    </source>
</evidence>
<dbReference type="VEuPathDB" id="VectorBase:BGLAX_027028"/>
<dbReference type="SUPFAM" id="SSF52058">
    <property type="entry name" value="L domain-like"/>
    <property type="match status" value="1"/>
</dbReference>
<keyword evidence="1" id="KW-0433">Leucine-rich repeat</keyword>
<dbReference type="RefSeq" id="XP_013087193.2">
    <property type="nucleotide sequence ID" value="XM_013231739.2"/>
</dbReference>
<dbReference type="InterPro" id="IPR032675">
    <property type="entry name" value="LRR_dom_sf"/>
</dbReference>
<dbReference type="Gene3D" id="3.80.10.10">
    <property type="entry name" value="Ribonuclease Inhibitor"/>
    <property type="match status" value="1"/>
</dbReference>
<dbReference type="PANTHER" id="PTHR24373:SF370">
    <property type="entry name" value="FISH-LIPS, ISOFORM E"/>
    <property type="match status" value="1"/>
</dbReference>
<protein>
    <submittedName>
        <fullName evidence="4">Uncharacterized protein</fullName>
    </submittedName>
</protein>
<dbReference type="STRING" id="6526.A0A2C9M6M4"/>